<feature type="transmembrane region" description="Helical" evidence="1">
    <location>
        <begin position="175"/>
        <end position="197"/>
    </location>
</feature>
<dbReference type="AlphaFoldDB" id="A0A3P1SLB3"/>
<protein>
    <submittedName>
        <fullName evidence="2">Uncharacterized protein</fullName>
    </submittedName>
</protein>
<dbReference type="RefSeq" id="WP_124927158.1">
    <property type="nucleotide sequence ID" value="NZ_RQXV01000009.1"/>
</dbReference>
<feature type="transmembrane region" description="Helical" evidence="1">
    <location>
        <begin position="32"/>
        <end position="54"/>
    </location>
</feature>
<feature type="transmembrane region" description="Helical" evidence="1">
    <location>
        <begin position="380"/>
        <end position="400"/>
    </location>
</feature>
<evidence type="ECO:0000313" key="2">
    <source>
        <dbReference type="EMBL" id="RRC98063.1"/>
    </source>
</evidence>
<dbReference type="Proteomes" id="UP000267535">
    <property type="component" value="Unassembled WGS sequence"/>
</dbReference>
<proteinExistence type="predicted"/>
<feature type="transmembrane region" description="Helical" evidence="1">
    <location>
        <begin position="98"/>
        <end position="121"/>
    </location>
</feature>
<organism evidence="2 3">
    <name type="scientific">Amphritea balenae</name>
    <dbReference type="NCBI Taxonomy" id="452629"/>
    <lineage>
        <taxon>Bacteria</taxon>
        <taxon>Pseudomonadati</taxon>
        <taxon>Pseudomonadota</taxon>
        <taxon>Gammaproteobacteria</taxon>
        <taxon>Oceanospirillales</taxon>
        <taxon>Oceanospirillaceae</taxon>
        <taxon>Amphritea</taxon>
    </lineage>
</organism>
<accession>A0A3P1SLB3</accession>
<keyword evidence="1" id="KW-0472">Membrane</keyword>
<feature type="transmembrane region" description="Helical" evidence="1">
    <location>
        <begin position="262"/>
        <end position="282"/>
    </location>
</feature>
<feature type="transmembrane region" description="Helical" evidence="1">
    <location>
        <begin position="232"/>
        <end position="250"/>
    </location>
</feature>
<keyword evidence="1" id="KW-1133">Transmembrane helix</keyword>
<comment type="caution">
    <text evidence="2">The sequence shown here is derived from an EMBL/GenBank/DDBJ whole genome shotgun (WGS) entry which is preliminary data.</text>
</comment>
<dbReference type="OrthoDB" id="5295665at2"/>
<feature type="transmembrane region" description="Helical" evidence="1">
    <location>
        <begin position="133"/>
        <end position="155"/>
    </location>
</feature>
<sequence length="425" mass="47310">MGFFLTAPWFGILAALLLLFNPEIMNSRWHPAMLAMVHLLTLGFGAMIMVGAMIQILPVVSSQPVPAAAALSPWIRAGLISGTLCLALGFLFMQKISYYIALPLLVGAFLLFLSAVGVALVRVQKGSDSVFCLRLAALCLLITVVFGCLQLSTYLELSWVGYSFERTNNHVLLGLLGWGMLLIMGVSFQVIPMFHVAPAFPHWLSRGNSTFLALALMTSVIASGSIADSALLVLTLTLSIYGAYSLYLIYRRKRKLVDYTIRFWQLAFTNLILLCLLFFLHQMGFQILNEVGQFHLLLGFGFGLGFVISVMLGMLQKITPFLMFLHLQRACIHDPGAFMKLPNMKQLLPVSDSKWQFQLYSSALVTLYLSFFGGELQHPLLFVAAVLFLLSFTWLLKTLWQANRRYSESLPLTPDQPLAGKETCE</sequence>
<gene>
    <name evidence="2" type="ORF">EHS89_15945</name>
</gene>
<reference evidence="2 3" key="1">
    <citation type="submission" date="2018-11" db="EMBL/GenBank/DDBJ databases">
        <title>The draft genome sequence of Amphritea balenae JAMM 1525T.</title>
        <authorList>
            <person name="Fang Z."/>
            <person name="Zhang Y."/>
            <person name="Han X."/>
        </authorList>
    </citation>
    <scope>NUCLEOTIDE SEQUENCE [LARGE SCALE GENOMIC DNA]</scope>
    <source>
        <strain evidence="2 3">JAMM 1525</strain>
    </source>
</reference>
<keyword evidence="3" id="KW-1185">Reference proteome</keyword>
<dbReference type="EMBL" id="RQXV01000009">
    <property type="protein sequence ID" value="RRC98063.1"/>
    <property type="molecule type" value="Genomic_DNA"/>
</dbReference>
<name>A0A3P1SLB3_9GAMM</name>
<feature type="transmembrane region" description="Helical" evidence="1">
    <location>
        <begin position="209"/>
        <end position="226"/>
    </location>
</feature>
<feature type="transmembrane region" description="Helical" evidence="1">
    <location>
        <begin position="74"/>
        <end position="92"/>
    </location>
</feature>
<evidence type="ECO:0000256" key="1">
    <source>
        <dbReference type="SAM" id="Phobius"/>
    </source>
</evidence>
<feature type="transmembrane region" description="Helical" evidence="1">
    <location>
        <begin position="294"/>
        <end position="315"/>
    </location>
</feature>
<evidence type="ECO:0000313" key="3">
    <source>
        <dbReference type="Proteomes" id="UP000267535"/>
    </source>
</evidence>
<keyword evidence="1" id="KW-0812">Transmembrane</keyword>